<proteinExistence type="predicted"/>
<protein>
    <submittedName>
        <fullName evidence="1">Uncharacterized protein</fullName>
    </submittedName>
</protein>
<reference evidence="1" key="1">
    <citation type="journal article" date="2021" name="Nat. Microbiol.">
        <title>Cocultivation of an ultrasmall environmental parasitic bacterium with lytic ability against bacteria associated with wastewater foams.</title>
        <authorList>
            <person name="Batinovic S."/>
            <person name="Rose J.J.A."/>
            <person name="Ratcliffe J."/>
            <person name="Seviour R.J."/>
            <person name="Petrovski S."/>
        </authorList>
    </citation>
    <scope>NUCLEOTIDE SEQUENCE</scope>
    <source>
        <strain evidence="1">CON44</strain>
    </source>
</reference>
<dbReference type="AlphaFoldDB" id="A0A857L3Y4"/>
<evidence type="ECO:0000313" key="1">
    <source>
        <dbReference type="EMBL" id="QHN41309.1"/>
    </source>
</evidence>
<sequence length="141" mass="14096">MRKIRHVVMSGAAVLAAAGAVVTAAGPATASTTVRFQVPPAPFGNPNGSFDVPAIRCVGVVGAKPGVITITGGDDGRWGCTPSTPVHWINLSTGVRGSAKLSHGLHGNPPTVDLRTGPGSVVVTVTPSGITVPGFLSAQVR</sequence>
<gene>
    <name evidence="1" type="ORF">GII30_20995</name>
</gene>
<name>A0A857L3Y4_9ACTN</name>
<organism evidence="1">
    <name type="scientific">Gordonia amarae</name>
    <dbReference type="NCBI Taxonomy" id="36821"/>
    <lineage>
        <taxon>Bacteria</taxon>
        <taxon>Bacillati</taxon>
        <taxon>Actinomycetota</taxon>
        <taxon>Actinomycetes</taxon>
        <taxon>Mycobacteriales</taxon>
        <taxon>Gordoniaceae</taxon>
        <taxon>Gordonia</taxon>
    </lineage>
</organism>
<accession>A0A857L3Y4</accession>
<dbReference type="RefSeq" id="WP_050942852.1">
    <property type="nucleotide sequence ID" value="NZ_CP045804.1"/>
</dbReference>
<dbReference type="EMBL" id="CP045810">
    <property type="protein sequence ID" value="QHN41309.1"/>
    <property type="molecule type" value="Genomic_DNA"/>
</dbReference>